<evidence type="ECO:0000256" key="1">
    <source>
        <dbReference type="SAM" id="SignalP"/>
    </source>
</evidence>
<evidence type="ECO:0000313" key="2">
    <source>
        <dbReference type="EMBL" id="ANH81918.1"/>
    </source>
</evidence>
<dbReference type="KEGG" id="nia:A8C56_13905"/>
<feature type="signal peptide" evidence="1">
    <location>
        <begin position="1"/>
        <end position="19"/>
    </location>
</feature>
<reference evidence="2 3" key="1">
    <citation type="submission" date="2016-05" db="EMBL/GenBank/DDBJ databases">
        <title>Niabella ginsenosidivorans BS26 whole genome sequencing.</title>
        <authorList>
            <person name="Im W.T."/>
            <person name="Siddiqi M.Z."/>
        </authorList>
    </citation>
    <scope>NUCLEOTIDE SEQUENCE [LARGE SCALE GENOMIC DNA]</scope>
    <source>
        <strain evidence="2 3">BS26</strain>
    </source>
</reference>
<dbReference type="STRING" id="1176587.A8C56_13905"/>
<name>A0A1A9I2N3_9BACT</name>
<dbReference type="Pfam" id="PF07920">
    <property type="entry name" value="DUF1684"/>
    <property type="match status" value="1"/>
</dbReference>
<dbReference type="RefSeq" id="WP_067757149.1">
    <property type="nucleotide sequence ID" value="NZ_CP015772.1"/>
</dbReference>
<evidence type="ECO:0000313" key="3">
    <source>
        <dbReference type="Proteomes" id="UP000077667"/>
    </source>
</evidence>
<organism evidence="2 3">
    <name type="scientific">Niabella ginsenosidivorans</name>
    <dbReference type="NCBI Taxonomy" id="1176587"/>
    <lineage>
        <taxon>Bacteria</taxon>
        <taxon>Pseudomonadati</taxon>
        <taxon>Bacteroidota</taxon>
        <taxon>Chitinophagia</taxon>
        <taxon>Chitinophagales</taxon>
        <taxon>Chitinophagaceae</taxon>
        <taxon>Niabella</taxon>
    </lineage>
</organism>
<keyword evidence="1" id="KW-0732">Signal</keyword>
<evidence type="ECO:0008006" key="4">
    <source>
        <dbReference type="Google" id="ProtNLM"/>
    </source>
</evidence>
<dbReference type="AlphaFoldDB" id="A0A1A9I2N3"/>
<feature type="chain" id="PRO_5008389758" description="DUF1684 domain-containing protein" evidence="1">
    <location>
        <begin position="20"/>
        <end position="198"/>
    </location>
</feature>
<dbReference type="PANTHER" id="PTHR41913">
    <property type="entry name" value="DUF1684 DOMAIN-CONTAINING PROTEIN"/>
    <property type="match status" value="1"/>
</dbReference>
<dbReference type="OrthoDB" id="5493262at2"/>
<proteinExistence type="predicted"/>
<dbReference type="PANTHER" id="PTHR41913:SF1">
    <property type="entry name" value="DUF1684 DOMAIN-CONTAINING PROTEIN"/>
    <property type="match status" value="1"/>
</dbReference>
<dbReference type="EMBL" id="CP015772">
    <property type="protein sequence ID" value="ANH81918.1"/>
    <property type="molecule type" value="Genomic_DNA"/>
</dbReference>
<accession>A0A1A9I2N3</accession>
<gene>
    <name evidence="2" type="ORF">A8C56_13905</name>
</gene>
<protein>
    <recommendedName>
        <fullName evidence="4">DUF1684 domain-containing protein</fullName>
    </recommendedName>
</protein>
<keyword evidence="3" id="KW-1185">Reference proteome</keyword>
<dbReference type="Proteomes" id="UP000077667">
    <property type="component" value="Chromosome"/>
</dbReference>
<dbReference type="InterPro" id="IPR012467">
    <property type="entry name" value="DUF1684"/>
</dbReference>
<sequence length="198" mass="23187">MKKEILIFLFTLIAGAAAAQTTYRDSLERFLKNYVKEHQVVPEVDKKYFRFFPVDEQYRVVADFTPATDTAWFEIPTSSGKNKKYRAYGRLHFSINGQQLELTVYQSHFLMQYNQYWNYLFLPFKDATNGKETYETGRYLDLKTTDIKNNRLTLDFNKAYNPYCAYVATGYSCPVPPKENHLPVAIKAGEQKFAKPHR</sequence>